<dbReference type="GO" id="GO:0016020">
    <property type="term" value="C:membrane"/>
    <property type="evidence" value="ECO:0007669"/>
    <property type="project" value="TreeGrafter"/>
</dbReference>
<feature type="transmembrane region" description="Helical" evidence="1">
    <location>
        <begin position="71"/>
        <end position="90"/>
    </location>
</feature>
<organism evidence="3 4">
    <name type="scientific">Pontibacter chinhatensis</name>
    <dbReference type="NCBI Taxonomy" id="1436961"/>
    <lineage>
        <taxon>Bacteria</taxon>
        <taxon>Pseudomonadati</taxon>
        <taxon>Bacteroidota</taxon>
        <taxon>Cytophagia</taxon>
        <taxon>Cytophagales</taxon>
        <taxon>Hymenobacteraceae</taxon>
        <taxon>Pontibacter</taxon>
    </lineage>
</organism>
<keyword evidence="1" id="KW-1133">Transmembrane helix</keyword>
<dbReference type="CDD" id="cd03506">
    <property type="entry name" value="Delta6-FADS-like"/>
    <property type="match status" value="1"/>
</dbReference>
<evidence type="ECO:0000313" key="3">
    <source>
        <dbReference type="EMBL" id="SFH00339.1"/>
    </source>
</evidence>
<feature type="transmembrane region" description="Helical" evidence="1">
    <location>
        <begin position="237"/>
        <end position="258"/>
    </location>
</feature>
<accession>A0A1I2WI15</accession>
<evidence type="ECO:0000259" key="2">
    <source>
        <dbReference type="Pfam" id="PF00487"/>
    </source>
</evidence>
<dbReference type="PIRSF" id="PIRSF015921">
    <property type="entry name" value="FA_sphinglp_des"/>
    <property type="match status" value="1"/>
</dbReference>
<sequence>MKLKGKVKFVNKDKSLFFPTLRKRVDTYFKDNNISKEGDASMLTKSIILLLGYVVPFMLLLALTPSLGISLVLWLVMGVCLAGIGMSVMHDANHGAYSKNKTMNYLMGHSVNLVGGSAFNWKLQHNILHHTYTNVVHMDEDIQDRVMLRFSPHTDVKLYHKLQWIYAFFFYGLLTLYWVILKDFVQYVGFIRSGVNANSKSENRVVLAKIVVMKVLYFFSMLVAPTLLFGIPFWEVLLGFVLMHFVGGIILSVVFQLAHTVEGTSHPLPCENGTIENDWAIHQLNTTANFSRNSKLLSWYVGGLNFQIEHHLFPRICHIHYPALAEIVRQTAEEFDIPYLENKTFLTAVRSHLATLHRFGRLELPHLKEVMA</sequence>
<dbReference type="RefSeq" id="WP_092103004.1">
    <property type="nucleotide sequence ID" value="NZ_FOOT01000005.1"/>
</dbReference>
<dbReference type="GO" id="GO:0008610">
    <property type="term" value="P:lipid biosynthetic process"/>
    <property type="evidence" value="ECO:0007669"/>
    <property type="project" value="UniProtKB-ARBA"/>
</dbReference>
<dbReference type="OrthoDB" id="104711at2"/>
<dbReference type="PANTHER" id="PTHR19353:SF19">
    <property type="entry name" value="DELTA(5) FATTY ACID DESATURASE C-RELATED"/>
    <property type="match status" value="1"/>
</dbReference>
<reference evidence="4" key="1">
    <citation type="submission" date="2016-10" db="EMBL/GenBank/DDBJ databases">
        <authorList>
            <person name="Varghese N."/>
            <person name="Submissions S."/>
        </authorList>
    </citation>
    <scope>NUCLEOTIDE SEQUENCE [LARGE SCALE GENOMIC DNA]</scope>
    <source>
        <strain evidence="4">LP51</strain>
    </source>
</reference>
<feature type="transmembrane region" description="Helical" evidence="1">
    <location>
        <begin position="206"/>
        <end position="231"/>
    </location>
</feature>
<dbReference type="AlphaFoldDB" id="A0A1I2WI15"/>
<evidence type="ECO:0000313" key="4">
    <source>
        <dbReference type="Proteomes" id="UP000198724"/>
    </source>
</evidence>
<keyword evidence="4" id="KW-1185">Reference proteome</keyword>
<dbReference type="EMBL" id="FOOT01000005">
    <property type="protein sequence ID" value="SFH00339.1"/>
    <property type="molecule type" value="Genomic_DNA"/>
</dbReference>
<keyword evidence="1" id="KW-0812">Transmembrane</keyword>
<feature type="transmembrane region" description="Helical" evidence="1">
    <location>
        <begin position="164"/>
        <end position="185"/>
    </location>
</feature>
<evidence type="ECO:0000256" key="1">
    <source>
        <dbReference type="SAM" id="Phobius"/>
    </source>
</evidence>
<feature type="domain" description="Fatty acid desaturase" evidence="2">
    <location>
        <begin position="71"/>
        <end position="340"/>
    </location>
</feature>
<dbReference type="Proteomes" id="UP000198724">
    <property type="component" value="Unassembled WGS sequence"/>
</dbReference>
<gene>
    <name evidence="3" type="ORF">SAMN05421739_10512</name>
</gene>
<dbReference type="GO" id="GO:0016717">
    <property type="term" value="F:oxidoreductase activity, acting on paired donors, with oxidation of a pair of donors resulting in the reduction of molecular oxygen to two molecules of water"/>
    <property type="evidence" value="ECO:0007669"/>
    <property type="project" value="TreeGrafter"/>
</dbReference>
<proteinExistence type="predicted"/>
<dbReference type="PANTHER" id="PTHR19353">
    <property type="entry name" value="FATTY ACID DESATURASE 2"/>
    <property type="match status" value="1"/>
</dbReference>
<dbReference type="InterPro" id="IPR012171">
    <property type="entry name" value="Fatty_acid_desaturase"/>
</dbReference>
<dbReference type="STRING" id="1436961.SAMN05421739_10512"/>
<dbReference type="Pfam" id="PF00487">
    <property type="entry name" value="FA_desaturase"/>
    <property type="match status" value="1"/>
</dbReference>
<name>A0A1I2WI15_9BACT</name>
<feature type="transmembrane region" description="Helical" evidence="1">
    <location>
        <begin position="46"/>
        <end position="65"/>
    </location>
</feature>
<keyword evidence="1" id="KW-0472">Membrane</keyword>
<dbReference type="InterPro" id="IPR005804">
    <property type="entry name" value="FA_desaturase_dom"/>
</dbReference>
<protein>
    <submittedName>
        <fullName evidence="3">Linoleoyl-CoA desaturase</fullName>
    </submittedName>
</protein>